<comment type="cofactor">
    <cofactor evidence="1 8">
        <name>Mg(2+)</name>
        <dbReference type="ChEBI" id="CHEBI:18420"/>
    </cofactor>
</comment>
<organism evidence="10 11">
    <name type="scientific">Candidatus Synechococcus calcipolaris G9</name>
    <dbReference type="NCBI Taxonomy" id="1497997"/>
    <lineage>
        <taxon>Bacteria</taxon>
        <taxon>Bacillati</taxon>
        <taxon>Cyanobacteriota</taxon>
        <taxon>Cyanophyceae</taxon>
        <taxon>Synechococcales</taxon>
        <taxon>Synechococcaceae</taxon>
        <taxon>Synechococcus</taxon>
    </lineage>
</organism>
<keyword evidence="8" id="KW-0800">Toxin</keyword>
<dbReference type="InterPro" id="IPR002716">
    <property type="entry name" value="PIN_dom"/>
</dbReference>
<accession>A0ABT6EUG3</accession>
<gene>
    <name evidence="8" type="primary">vapC</name>
    <name evidence="10" type="ORF">L3556_01000</name>
</gene>
<dbReference type="InterPro" id="IPR029060">
    <property type="entry name" value="PIN-like_dom_sf"/>
</dbReference>
<protein>
    <recommendedName>
        <fullName evidence="8">Ribonuclease VapC</fullName>
        <shortName evidence="8">RNase VapC</shortName>
        <ecNumber evidence="8">3.1.-.-</ecNumber>
    </recommendedName>
    <alternativeName>
        <fullName evidence="8">Toxin VapC</fullName>
    </alternativeName>
</protein>
<dbReference type="Proteomes" id="UP001154265">
    <property type="component" value="Unassembled WGS sequence"/>
</dbReference>
<evidence type="ECO:0000256" key="7">
    <source>
        <dbReference type="ARBA" id="ARBA00038093"/>
    </source>
</evidence>
<dbReference type="CDD" id="cd09881">
    <property type="entry name" value="PIN_VapC4-5_FitB-like"/>
    <property type="match status" value="1"/>
</dbReference>
<feature type="binding site" evidence="8">
    <location>
        <position position="97"/>
    </location>
    <ligand>
        <name>Mg(2+)</name>
        <dbReference type="ChEBI" id="CHEBI:18420"/>
    </ligand>
</feature>
<dbReference type="EC" id="3.1.-.-" evidence="8"/>
<evidence type="ECO:0000313" key="10">
    <source>
        <dbReference type="EMBL" id="MDG2989514.1"/>
    </source>
</evidence>
<dbReference type="Gene3D" id="3.40.50.1010">
    <property type="entry name" value="5'-nuclease"/>
    <property type="match status" value="1"/>
</dbReference>
<dbReference type="InterPro" id="IPR022907">
    <property type="entry name" value="VapC_family"/>
</dbReference>
<dbReference type="RefSeq" id="WP_277865437.1">
    <property type="nucleotide sequence ID" value="NZ_JAKKUT010000001.1"/>
</dbReference>
<comment type="caution">
    <text evidence="10">The sequence shown here is derived from an EMBL/GenBank/DDBJ whole genome shotgun (WGS) entry which is preliminary data.</text>
</comment>
<dbReference type="EMBL" id="JAKKUT010000001">
    <property type="protein sequence ID" value="MDG2989514.1"/>
    <property type="molecule type" value="Genomic_DNA"/>
</dbReference>
<sequence length="131" mass="14736">MFLLDTNICIYVMKHRPPQLLEKFEAVAAETMGISVITLAELEHGVAKSQAVMKNRQVLEAFLSHVEIMDWNQGAARVYGEISTALERRGMVIGQMDLMIAAHALSLDSILITNNVREFERIPGLILENWV</sequence>
<keyword evidence="4 8" id="KW-0479">Metal-binding</keyword>
<evidence type="ECO:0000256" key="8">
    <source>
        <dbReference type="HAMAP-Rule" id="MF_00265"/>
    </source>
</evidence>
<dbReference type="HAMAP" id="MF_00265">
    <property type="entry name" value="VapC_Nob1"/>
    <property type="match status" value="1"/>
</dbReference>
<evidence type="ECO:0000256" key="6">
    <source>
        <dbReference type="ARBA" id="ARBA00022842"/>
    </source>
</evidence>
<reference evidence="10" key="1">
    <citation type="journal article" date="2022" name="Genome Biol. Evol.">
        <title>A New Gene Family Diagnostic for Intracellular Biomineralization of Amorphous Ca Carbonates by Cyanobacteria.</title>
        <authorList>
            <person name="Benzerara K."/>
            <person name="Duprat E."/>
            <person name="Bitard-Feildel T."/>
            <person name="Caumes G."/>
            <person name="Cassier-Chauvat C."/>
            <person name="Chauvat F."/>
            <person name="Dezi M."/>
            <person name="Diop S.I."/>
            <person name="Gaschignard G."/>
            <person name="Gorgen S."/>
            <person name="Gugger M."/>
            <person name="Lopez-Garcia P."/>
            <person name="Millet M."/>
            <person name="Skouri-Panet F."/>
            <person name="Moreira D."/>
            <person name="Callebaut I."/>
        </authorList>
    </citation>
    <scope>NUCLEOTIDE SEQUENCE</scope>
    <source>
        <strain evidence="10">G9</strain>
    </source>
</reference>
<evidence type="ECO:0000256" key="5">
    <source>
        <dbReference type="ARBA" id="ARBA00022801"/>
    </source>
</evidence>
<feature type="domain" description="PIN" evidence="9">
    <location>
        <begin position="3"/>
        <end position="124"/>
    </location>
</feature>
<proteinExistence type="inferred from homology"/>
<evidence type="ECO:0000313" key="11">
    <source>
        <dbReference type="Proteomes" id="UP001154265"/>
    </source>
</evidence>
<evidence type="ECO:0000256" key="1">
    <source>
        <dbReference type="ARBA" id="ARBA00001946"/>
    </source>
</evidence>
<evidence type="ECO:0000256" key="4">
    <source>
        <dbReference type="ARBA" id="ARBA00022723"/>
    </source>
</evidence>
<evidence type="ECO:0000256" key="2">
    <source>
        <dbReference type="ARBA" id="ARBA00022649"/>
    </source>
</evidence>
<feature type="binding site" evidence="8">
    <location>
        <position position="5"/>
    </location>
    <ligand>
        <name>Mg(2+)</name>
        <dbReference type="ChEBI" id="CHEBI:18420"/>
    </ligand>
</feature>
<keyword evidence="11" id="KW-1185">Reference proteome</keyword>
<keyword evidence="3 8" id="KW-0540">Nuclease</keyword>
<name>A0ABT6EUG3_9SYNE</name>
<dbReference type="Pfam" id="PF01850">
    <property type="entry name" value="PIN"/>
    <property type="match status" value="1"/>
</dbReference>
<keyword evidence="5 8" id="KW-0378">Hydrolase</keyword>
<evidence type="ECO:0000256" key="3">
    <source>
        <dbReference type="ARBA" id="ARBA00022722"/>
    </source>
</evidence>
<evidence type="ECO:0000259" key="9">
    <source>
        <dbReference type="Pfam" id="PF01850"/>
    </source>
</evidence>
<keyword evidence="6 8" id="KW-0460">Magnesium</keyword>
<dbReference type="InterPro" id="IPR050556">
    <property type="entry name" value="Type_II_TA_system_RNase"/>
</dbReference>
<dbReference type="PANTHER" id="PTHR33653:SF1">
    <property type="entry name" value="RIBONUCLEASE VAPC2"/>
    <property type="match status" value="1"/>
</dbReference>
<reference evidence="10" key="2">
    <citation type="submission" date="2022-01" db="EMBL/GenBank/DDBJ databases">
        <authorList>
            <person name="Zivanovic Y."/>
            <person name="Moreira D."/>
            <person name="Lopez-Garcia P."/>
        </authorList>
    </citation>
    <scope>NUCLEOTIDE SEQUENCE</scope>
    <source>
        <strain evidence="10">G9</strain>
    </source>
</reference>
<comment type="function">
    <text evidence="8">Toxic component of a toxin-antitoxin (TA) system. An RNase.</text>
</comment>
<comment type="similarity">
    <text evidence="7 8">Belongs to the PINc/VapC protein family.</text>
</comment>
<dbReference type="PANTHER" id="PTHR33653">
    <property type="entry name" value="RIBONUCLEASE VAPC2"/>
    <property type="match status" value="1"/>
</dbReference>
<keyword evidence="2 8" id="KW-1277">Toxin-antitoxin system</keyword>
<dbReference type="SUPFAM" id="SSF88723">
    <property type="entry name" value="PIN domain-like"/>
    <property type="match status" value="1"/>
</dbReference>